<sequence length="1488" mass="173358">MTRNTKRVKSGGSKRATKKKSPIDKIVGIEPMHVAEQNLLAKVVVNSLSASLENKVDVGKKDDKPTRCPKGQRRNKNTGECEPIGKKPRQLIEGCNYEYKIETPEEKVRAEELKKMLITDLRSKLITMLGIEDPKTESVMGARLKPQFINWIVCLEQKRGLLRTNKEEDEKEEEQEDDKEEEEEQEDDKEEEEEEQEQEDDKEEEEEEQEDDKEEEEEQEDDKEDEEQDEEIFEDDDVDISEIDTVEMTDKDKQLLSTLELLPGTVNSVEYNKINKENEKILYENSMIDDDYQFLYPTLNDPDFNAKIASRKEFNSIRYDGKIKNIKEQAEKMCSQDFALMPHQMFVKNFLSFQTPYNSLLLYHGLGTGKTCSAIGVAEEMRHYMKQIGLEQKIFIVASPNVQNNFRMQLFDERRLEKNGDQWNLHTCIGNELIKEINPTSMKNLPKDKIVSQMNALINEHYRFIGYGELSNYIQRKIDTTTSGQDDTEAMQQKRIRKIKRHFSNHLFIIDEFHNIRISDDNKDKKKTATLLMDVIQHAEDTRLLLLSGTPMYNSYKEIVWTVNLLNMVDKRSTIKESDIFDAQGNFVERDGNKEGGKELLERKLTGYVSFVRGENPYTFPYRMYPDQFEPENTLKERAYPSNQLNGKAIEETIENLPIYINKMDPYQEKGYLAILQHLKQKTSSSVDENNFPTFDNMEKFGYTFLQQLLESLNIVYPNEELDELVLDDSSIVPETLVKSYIGKNGLNEIMSHKTIQKDYMLRYNFEYKPDILSTYGRIFHPENLPKYSHKISNIANKIIKSSGIVIVYSHYIDGGVVPMALALEEMGFTRYGSAPYTKPLLATGDTRIEPIDSLQMVTKANFEEVDGKRFEQAKYVMITGDKNFSPNNLEDLKYVTNENNKNGELVKVILITRAAAEGLDFKNVRQVHLMEPWYNMNRTEQIVGRAVRNLSHCKLPFEERNVEIYYHSTDAVQNNEAADMYVYRFAEKKAKKIGEITRILKEQSVDCLLNIGQSNFTVDKLLSITENKNISVRTSSGHDIDFQVGDKPYSHVCDYMDNCEYTCSRPIDIDSVSVNDTTYNEGFIKMNYNEIIKRIRELFKEEHFFTRDTLFRSINIRKEYPKEEIDFALTRFIENKHDYLIDQYGRQGYLINKGDVYAFQPIEMNDENASIYERTVPVDYKRDAIEIEVPSRRQKKVEMDIDNEMEVAQTFSDIMNQITINVDSGIETKDTLLSQGSHNWYKHAGNAMNLLMKNHNITKEEIVEHLVYHNLDTMHLKDKLVLIQQFYGDRLDDATREENDITELVRNYFEKRIISSDNQNTGILLYNTFGDTSSYVIYEQDKLNKMLWTQVEEVDLEDYKTSIIAKFIKPKTMYNPIVGFMFLSKNNNVDFKMKDISEKKNAVGIFCETKSKADIIKRINSILKTDMYNDKNTSQKIKNKNNGLYKSGLCAMIEILLRHMDNKSVDNKKWFFSKEEAIINNLIGIKK</sequence>
<dbReference type="PANTHER" id="PTHR48147">
    <property type="entry name" value="PROTEIN CBG23787"/>
    <property type="match status" value="1"/>
</dbReference>
<dbReference type="PANTHER" id="PTHR48147:SF3">
    <property type="entry name" value="MYELIN TRANSCRIPTION FACTOR 1-LIKE PROTEIN"/>
    <property type="match status" value="1"/>
</dbReference>
<accession>A0A6C0IVF0</accession>
<dbReference type="SMART" id="SM00490">
    <property type="entry name" value="HELICc"/>
    <property type="match status" value="1"/>
</dbReference>
<feature type="compositionally biased region" description="Basic and acidic residues" evidence="1">
    <location>
        <begin position="56"/>
        <end position="66"/>
    </location>
</feature>
<dbReference type="PROSITE" id="PS51192">
    <property type="entry name" value="HELICASE_ATP_BIND_1"/>
    <property type="match status" value="1"/>
</dbReference>
<dbReference type="InterPro" id="IPR027417">
    <property type="entry name" value="P-loop_NTPase"/>
</dbReference>
<dbReference type="Pfam" id="PF00271">
    <property type="entry name" value="Helicase_C"/>
    <property type="match status" value="1"/>
</dbReference>
<reference evidence="3" key="1">
    <citation type="journal article" date="2020" name="Nature">
        <title>Giant virus diversity and host interactions through global metagenomics.</title>
        <authorList>
            <person name="Schulz F."/>
            <person name="Roux S."/>
            <person name="Paez-Espino D."/>
            <person name="Jungbluth S."/>
            <person name="Walsh D.A."/>
            <person name="Denef V.J."/>
            <person name="McMahon K.D."/>
            <person name="Konstantinidis K.T."/>
            <person name="Eloe-Fadrosh E.A."/>
            <person name="Kyrpides N.C."/>
            <person name="Woyke T."/>
        </authorList>
    </citation>
    <scope>NUCLEOTIDE SEQUENCE</scope>
    <source>
        <strain evidence="3">GVMAG-M-3300024261-8</strain>
    </source>
</reference>
<dbReference type="EMBL" id="MN740240">
    <property type="protein sequence ID" value="QHT95513.1"/>
    <property type="molecule type" value="Genomic_DNA"/>
</dbReference>
<feature type="region of interest" description="Disordered" evidence="1">
    <location>
        <begin position="56"/>
        <end position="85"/>
    </location>
</feature>
<protein>
    <recommendedName>
        <fullName evidence="2">Helicase ATP-binding domain-containing protein</fullName>
    </recommendedName>
</protein>
<name>A0A6C0IVF0_9ZZZZ</name>
<feature type="compositionally biased region" description="Acidic residues" evidence="1">
    <location>
        <begin position="169"/>
        <end position="246"/>
    </location>
</feature>
<organism evidence="3">
    <name type="scientific">viral metagenome</name>
    <dbReference type="NCBI Taxonomy" id="1070528"/>
    <lineage>
        <taxon>unclassified sequences</taxon>
        <taxon>metagenomes</taxon>
        <taxon>organismal metagenomes</taxon>
    </lineage>
</organism>
<dbReference type="SUPFAM" id="SSF52540">
    <property type="entry name" value="P-loop containing nucleoside triphosphate hydrolases"/>
    <property type="match status" value="2"/>
</dbReference>
<evidence type="ECO:0000313" key="3">
    <source>
        <dbReference type="EMBL" id="QHT95513.1"/>
    </source>
</evidence>
<evidence type="ECO:0000259" key="2">
    <source>
        <dbReference type="PROSITE" id="PS51192"/>
    </source>
</evidence>
<feature type="domain" description="Helicase ATP-binding" evidence="2">
    <location>
        <begin position="446"/>
        <end position="569"/>
    </location>
</feature>
<proteinExistence type="predicted"/>
<dbReference type="InterPro" id="IPR014001">
    <property type="entry name" value="Helicase_ATP-bd"/>
</dbReference>
<evidence type="ECO:0000256" key="1">
    <source>
        <dbReference type="SAM" id="MobiDB-lite"/>
    </source>
</evidence>
<dbReference type="InterPro" id="IPR001650">
    <property type="entry name" value="Helicase_C-like"/>
</dbReference>
<feature type="region of interest" description="Disordered" evidence="1">
    <location>
        <begin position="1"/>
        <end position="24"/>
    </location>
</feature>
<feature type="region of interest" description="Disordered" evidence="1">
    <location>
        <begin position="165"/>
        <end position="246"/>
    </location>
</feature>
<dbReference type="Gene3D" id="3.40.50.300">
    <property type="entry name" value="P-loop containing nucleotide triphosphate hydrolases"/>
    <property type="match status" value="2"/>
</dbReference>